<evidence type="ECO:0000259" key="2">
    <source>
        <dbReference type="Pfam" id="PF20149"/>
    </source>
</evidence>
<dbReference type="EMBL" id="LUGG01000044">
    <property type="protein sequence ID" value="OBZ65448.1"/>
    <property type="molecule type" value="Genomic_DNA"/>
</dbReference>
<feature type="compositionally biased region" description="Basic and acidic residues" evidence="1">
    <location>
        <begin position="37"/>
        <end position="55"/>
    </location>
</feature>
<evidence type="ECO:0000256" key="1">
    <source>
        <dbReference type="SAM" id="MobiDB-lite"/>
    </source>
</evidence>
<feature type="region of interest" description="Disordered" evidence="1">
    <location>
        <begin position="1"/>
        <end position="178"/>
    </location>
</feature>
<feature type="compositionally biased region" description="Basic and acidic residues" evidence="1">
    <location>
        <begin position="81"/>
        <end position="98"/>
    </location>
</feature>
<dbReference type="STRING" id="5627.A0A1C7LLP1"/>
<dbReference type="OrthoDB" id="2800649at2759"/>
<dbReference type="InterPro" id="IPR045341">
    <property type="entry name" value="DUF6532"/>
</dbReference>
<feature type="compositionally biased region" description="Basic and acidic residues" evidence="1">
    <location>
        <begin position="299"/>
        <end position="327"/>
    </location>
</feature>
<accession>A0A1C7LLP1</accession>
<gene>
    <name evidence="3" type="ORF">A0H81_14518</name>
</gene>
<sequence>MPRTRVTNKDQRPGMVDMKRKRRTHAEVEADLAAKAANDKKKKESQKKKEAHVADIEDQISTSDAQTSATRAPKKDRRPRKGEQKESTEMSADSRDDGLYSDLPTDIDYTSESDAAPLAKKVKKDSGTRKSITAARKAPSDPSVNEAQSAAADKSRLSPDMPAKKKAPQMRATSVEGISGTVNNWATSAIDWNNGLPPTDSSIPHASRKAPKLKIDLTTIPSTPQPVKKGTKPSKGTRATKETVPETPLNVQERGIISDDEGVERDAAMSSPEKNGKRLTSNGIVTVTSKSQSGSSVKVDSDVQVKIEESDEIKPSDTSKDSKDSEGTYKMPPELSHRFKRRFMPTVIKLVGRLNNLWSFVELGAKQLDASIQFLEILWFEIYGPAIPVPQPIKPFCKLVTQELAQWRSAMASAALRLLHDFFLTDPTTAFNNEERADEAQDMLRDLWFLFEKARSKPYTGLFRSAFILRTVTHFLSSTHGAIEFSDHNIISVNVLPVGAIALAAAAVERAVWLWAEEHVTVTVAVKLIIQGGPSTRKPPKKASTTTTLATFGGAA</sequence>
<comment type="caution">
    <text evidence="3">The sequence shown here is derived from an EMBL/GenBank/DDBJ whole genome shotgun (WGS) entry which is preliminary data.</text>
</comment>
<keyword evidence="4" id="KW-1185">Reference proteome</keyword>
<protein>
    <recommendedName>
        <fullName evidence="2">DUF6532 domain-containing protein</fullName>
    </recommendedName>
</protein>
<reference evidence="3 4" key="1">
    <citation type="submission" date="2016-03" db="EMBL/GenBank/DDBJ databases">
        <title>Whole genome sequencing of Grifola frondosa 9006-11.</title>
        <authorList>
            <person name="Min B."/>
            <person name="Park H."/>
            <person name="Kim J.-G."/>
            <person name="Cho H."/>
            <person name="Oh Y.-L."/>
            <person name="Kong W.-S."/>
            <person name="Choi I.-G."/>
        </authorList>
    </citation>
    <scope>NUCLEOTIDE SEQUENCE [LARGE SCALE GENOMIC DNA]</scope>
    <source>
        <strain evidence="3 4">9006-11</strain>
    </source>
</reference>
<evidence type="ECO:0000313" key="4">
    <source>
        <dbReference type="Proteomes" id="UP000092993"/>
    </source>
</evidence>
<organism evidence="3 4">
    <name type="scientific">Grifola frondosa</name>
    <name type="common">Maitake</name>
    <name type="synonym">Polyporus frondosus</name>
    <dbReference type="NCBI Taxonomy" id="5627"/>
    <lineage>
        <taxon>Eukaryota</taxon>
        <taxon>Fungi</taxon>
        <taxon>Dikarya</taxon>
        <taxon>Basidiomycota</taxon>
        <taxon>Agaricomycotina</taxon>
        <taxon>Agaricomycetes</taxon>
        <taxon>Polyporales</taxon>
        <taxon>Grifolaceae</taxon>
        <taxon>Grifola</taxon>
    </lineage>
</organism>
<feature type="region of interest" description="Disordered" evidence="1">
    <location>
        <begin position="196"/>
        <end position="331"/>
    </location>
</feature>
<feature type="compositionally biased region" description="Low complexity" evidence="1">
    <location>
        <begin position="285"/>
        <end position="298"/>
    </location>
</feature>
<dbReference type="Pfam" id="PF20149">
    <property type="entry name" value="DUF6532"/>
    <property type="match status" value="1"/>
</dbReference>
<feature type="domain" description="DUF6532" evidence="2">
    <location>
        <begin position="394"/>
        <end position="517"/>
    </location>
</feature>
<evidence type="ECO:0000313" key="3">
    <source>
        <dbReference type="EMBL" id="OBZ65448.1"/>
    </source>
</evidence>
<feature type="compositionally biased region" description="Polar residues" evidence="1">
    <location>
        <begin position="59"/>
        <end position="70"/>
    </location>
</feature>
<dbReference type="AlphaFoldDB" id="A0A1C7LLP1"/>
<name>A0A1C7LLP1_GRIFR</name>
<proteinExistence type="predicted"/>
<dbReference type="Proteomes" id="UP000092993">
    <property type="component" value="Unassembled WGS sequence"/>
</dbReference>